<keyword evidence="2" id="KW-0012">Acyltransferase</keyword>
<organism evidence="2 3">
    <name type="scientific">Deinococcus navajonensis</name>
    <dbReference type="NCBI Taxonomy" id="309884"/>
    <lineage>
        <taxon>Bacteria</taxon>
        <taxon>Thermotogati</taxon>
        <taxon>Deinococcota</taxon>
        <taxon>Deinococci</taxon>
        <taxon>Deinococcales</taxon>
        <taxon>Deinococcaceae</taxon>
        <taxon>Deinococcus</taxon>
    </lineage>
</organism>
<dbReference type="SUPFAM" id="SSF55729">
    <property type="entry name" value="Acyl-CoA N-acyltransferases (Nat)"/>
    <property type="match status" value="1"/>
</dbReference>
<dbReference type="PROSITE" id="PS51186">
    <property type="entry name" value="GNAT"/>
    <property type="match status" value="1"/>
</dbReference>
<dbReference type="Gene3D" id="3.40.630.30">
    <property type="match status" value="1"/>
</dbReference>
<feature type="domain" description="N-acetyltransferase" evidence="1">
    <location>
        <begin position="18"/>
        <end position="145"/>
    </location>
</feature>
<evidence type="ECO:0000259" key="1">
    <source>
        <dbReference type="PROSITE" id="PS51186"/>
    </source>
</evidence>
<dbReference type="GO" id="GO:0016746">
    <property type="term" value="F:acyltransferase activity"/>
    <property type="evidence" value="ECO:0007669"/>
    <property type="project" value="UniProtKB-KW"/>
</dbReference>
<protein>
    <submittedName>
        <fullName evidence="2">GNAT family N-acetyltransferase</fullName>
        <ecNumber evidence="2">2.3.-.-</ecNumber>
    </submittedName>
</protein>
<dbReference type="EC" id="2.3.-.-" evidence="2"/>
<dbReference type="CDD" id="cd04301">
    <property type="entry name" value="NAT_SF"/>
    <property type="match status" value="1"/>
</dbReference>
<evidence type="ECO:0000313" key="3">
    <source>
        <dbReference type="Proteomes" id="UP001595998"/>
    </source>
</evidence>
<sequence>MTVSPASSTPHTLRTMHINLRQAAPEDFPVILDLLGRCGLHTASVTPDGSTYWIASLDGVPGGCIGLEHGEGASLIRSTAVLPQARSQGLGRALVLSALTQATLRGDQTVYLFSSEAGDYWRRFGFVPATAAQVAEALPEAAQVSSGVQKGWIHDEQVWQRAMLVPATGDEGGG</sequence>
<name>A0ABV8XQL8_9DEIO</name>
<keyword evidence="2" id="KW-0808">Transferase</keyword>
<proteinExistence type="predicted"/>
<dbReference type="Proteomes" id="UP001595998">
    <property type="component" value="Unassembled WGS sequence"/>
</dbReference>
<gene>
    <name evidence="2" type="ORF">ACFOZ9_11590</name>
</gene>
<accession>A0ABV8XQL8</accession>
<dbReference type="InterPro" id="IPR000182">
    <property type="entry name" value="GNAT_dom"/>
</dbReference>
<evidence type="ECO:0000313" key="2">
    <source>
        <dbReference type="EMBL" id="MFC4426852.1"/>
    </source>
</evidence>
<dbReference type="RefSeq" id="WP_380039754.1">
    <property type="nucleotide sequence ID" value="NZ_JBHSEH010000012.1"/>
</dbReference>
<dbReference type="Pfam" id="PF13508">
    <property type="entry name" value="Acetyltransf_7"/>
    <property type="match status" value="1"/>
</dbReference>
<keyword evidence="3" id="KW-1185">Reference proteome</keyword>
<comment type="caution">
    <text evidence="2">The sequence shown here is derived from an EMBL/GenBank/DDBJ whole genome shotgun (WGS) entry which is preliminary data.</text>
</comment>
<reference evidence="3" key="1">
    <citation type="journal article" date="2019" name="Int. J. Syst. Evol. Microbiol.">
        <title>The Global Catalogue of Microorganisms (GCM) 10K type strain sequencing project: providing services to taxonomists for standard genome sequencing and annotation.</title>
        <authorList>
            <consortium name="The Broad Institute Genomics Platform"/>
            <consortium name="The Broad Institute Genome Sequencing Center for Infectious Disease"/>
            <person name="Wu L."/>
            <person name="Ma J."/>
        </authorList>
    </citation>
    <scope>NUCLEOTIDE SEQUENCE [LARGE SCALE GENOMIC DNA]</scope>
    <source>
        <strain evidence="3">CCUG 56029</strain>
    </source>
</reference>
<dbReference type="EMBL" id="JBHSEH010000012">
    <property type="protein sequence ID" value="MFC4426852.1"/>
    <property type="molecule type" value="Genomic_DNA"/>
</dbReference>
<dbReference type="InterPro" id="IPR016181">
    <property type="entry name" value="Acyl_CoA_acyltransferase"/>
</dbReference>